<dbReference type="EMBL" id="CM039427">
    <property type="protein sequence ID" value="KAI4354196.1"/>
    <property type="molecule type" value="Genomic_DNA"/>
</dbReference>
<reference evidence="1 2" key="1">
    <citation type="journal article" date="2022" name="DNA Res.">
        <title>Chromosomal-level genome assembly of the orchid tree Bauhinia variegata (Leguminosae; Cercidoideae) supports the allotetraploid origin hypothesis of Bauhinia.</title>
        <authorList>
            <person name="Zhong Y."/>
            <person name="Chen Y."/>
            <person name="Zheng D."/>
            <person name="Pang J."/>
            <person name="Liu Y."/>
            <person name="Luo S."/>
            <person name="Meng S."/>
            <person name="Qian L."/>
            <person name="Wei D."/>
            <person name="Dai S."/>
            <person name="Zhou R."/>
        </authorList>
    </citation>
    <scope>NUCLEOTIDE SEQUENCE [LARGE SCALE GENOMIC DNA]</scope>
    <source>
        <strain evidence="1">BV-YZ2020</strain>
    </source>
</reference>
<keyword evidence="2" id="KW-1185">Reference proteome</keyword>
<accession>A0ACB9Q2X6</accession>
<evidence type="ECO:0000313" key="2">
    <source>
        <dbReference type="Proteomes" id="UP000828941"/>
    </source>
</evidence>
<dbReference type="Proteomes" id="UP000828941">
    <property type="component" value="Chromosome 2"/>
</dbReference>
<comment type="caution">
    <text evidence="1">The sequence shown here is derived from an EMBL/GenBank/DDBJ whole genome shotgun (WGS) entry which is preliminary data.</text>
</comment>
<evidence type="ECO:0000313" key="1">
    <source>
        <dbReference type="EMBL" id="KAI4354196.1"/>
    </source>
</evidence>
<gene>
    <name evidence="1" type="ORF">L6164_003087</name>
</gene>
<sequence>MGIQASLDEYLVYYEYGGVKYVDYDLHWNGDLNSTVEQMFYEKLREADIVELLFLCSVYLDDGGTMMEQQDEEEKDCGSIR</sequence>
<organism evidence="1 2">
    <name type="scientific">Bauhinia variegata</name>
    <name type="common">Purple orchid tree</name>
    <name type="synonym">Phanera variegata</name>
    <dbReference type="NCBI Taxonomy" id="167791"/>
    <lineage>
        <taxon>Eukaryota</taxon>
        <taxon>Viridiplantae</taxon>
        <taxon>Streptophyta</taxon>
        <taxon>Embryophyta</taxon>
        <taxon>Tracheophyta</taxon>
        <taxon>Spermatophyta</taxon>
        <taxon>Magnoliopsida</taxon>
        <taxon>eudicotyledons</taxon>
        <taxon>Gunneridae</taxon>
        <taxon>Pentapetalae</taxon>
        <taxon>rosids</taxon>
        <taxon>fabids</taxon>
        <taxon>Fabales</taxon>
        <taxon>Fabaceae</taxon>
        <taxon>Cercidoideae</taxon>
        <taxon>Cercideae</taxon>
        <taxon>Bauhiniinae</taxon>
        <taxon>Bauhinia</taxon>
    </lineage>
</organism>
<protein>
    <submittedName>
        <fullName evidence="1">Uncharacterized protein</fullName>
    </submittedName>
</protein>
<name>A0ACB9Q2X6_BAUVA</name>
<proteinExistence type="predicted"/>